<dbReference type="SUPFAM" id="SSF53474">
    <property type="entry name" value="alpha/beta-Hydrolases"/>
    <property type="match status" value="1"/>
</dbReference>
<dbReference type="AlphaFoldDB" id="A0A7X3LY65"/>
<dbReference type="Pfam" id="PF00561">
    <property type="entry name" value="Abhydrolase_1"/>
    <property type="match status" value="1"/>
</dbReference>
<gene>
    <name evidence="2" type="ORF">GR183_20345</name>
</gene>
<dbReference type="Proteomes" id="UP000433101">
    <property type="component" value="Unassembled WGS sequence"/>
</dbReference>
<keyword evidence="3" id="KW-1185">Reference proteome</keyword>
<name>A0A7X3LY65_9HYPH</name>
<dbReference type="Gene3D" id="3.40.50.1820">
    <property type="entry name" value="alpha/beta hydrolase"/>
    <property type="match status" value="1"/>
</dbReference>
<reference evidence="2 3" key="1">
    <citation type="submission" date="2019-12" db="EMBL/GenBank/DDBJ databases">
        <authorList>
            <person name="Li M."/>
        </authorList>
    </citation>
    <scope>NUCLEOTIDE SEQUENCE [LARGE SCALE GENOMIC DNA]</scope>
    <source>
        <strain evidence="2 3">GBMRC 2046</strain>
    </source>
</reference>
<dbReference type="GO" id="GO:0047372">
    <property type="term" value="F:monoacylglycerol lipase activity"/>
    <property type="evidence" value="ECO:0007669"/>
    <property type="project" value="TreeGrafter"/>
</dbReference>
<comment type="caution">
    <text evidence="2">The sequence shown here is derived from an EMBL/GenBank/DDBJ whole genome shotgun (WGS) entry which is preliminary data.</text>
</comment>
<accession>A0A7X3LY65</accession>
<dbReference type="GO" id="GO:0016020">
    <property type="term" value="C:membrane"/>
    <property type="evidence" value="ECO:0007669"/>
    <property type="project" value="TreeGrafter"/>
</dbReference>
<protein>
    <submittedName>
        <fullName evidence="2">Alpha/beta fold hydrolase</fullName>
    </submittedName>
</protein>
<dbReference type="RefSeq" id="WP_160777516.1">
    <property type="nucleotide sequence ID" value="NZ_WUMV01000010.1"/>
</dbReference>
<dbReference type="PRINTS" id="PR00111">
    <property type="entry name" value="ABHYDROLASE"/>
</dbReference>
<dbReference type="InterPro" id="IPR050266">
    <property type="entry name" value="AB_hydrolase_sf"/>
</dbReference>
<organism evidence="2 3">
    <name type="scientific">Stappia sediminis</name>
    <dbReference type="NCBI Taxonomy" id="2692190"/>
    <lineage>
        <taxon>Bacteria</taxon>
        <taxon>Pseudomonadati</taxon>
        <taxon>Pseudomonadota</taxon>
        <taxon>Alphaproteobacteria</taxon>
        <taxon>Hyphomicrobiales</taxon>
        <taxon>Stappiaceae</taxon>
        <taxon>Stappia</taxon>
    </lineage>
</organism>
<dbReference type="PANTHER" id="PTHR43798:SF33">
    <property type="entry name" value="HYDROLASE, PUTATIVE (AFU_ORTHOLOGUE AFUA_2G14860)-RELATED"/>
    <property type="match status" value="1"/>
</dbReference>
<proteinExistence type="predicted"/>
<sequence length="289" mass="32223">MATDEQQGWTLREWQGKDGLKLRARDWTATREQQTVLCLAGLSRNSRDFDRLAAFLNAHGLRVIAMDYRGRGRSDHDPQQDYELASESEDIRLGLDALGIDNFSIVGTSRGGIHAMVLAATLAERVEGVVLNDIGPKVEYQGLARIAGIVGRNMQEPSWEAAAARLKQAYESSFTSMSDDDWRAFASQLYREADDGVRLDYDPALAVALEDLTPDTVPDLWPLFNSLPEIPLLMIQGENSDILTRRTVEEARRARPGMKTLTVTGEGHAPLLWDTATQHEILSFLKQRA</sequence>
<feature type="domain" description="AB hydrolase-1" evidence="1">
    <location>
        <begin position="35"/>
        <end position="274"/>
    </location>
</feature>
<evidence type="ECO:0000313" key="3">
    <source>
        <dbReference type="Proteomes" id="UP000433101"/>
    </source>
</evidence>
<dbReference type="InterPro" id="IPR029058">
    <property type="entry name" value="AB_hydrolase_fold"/>
</dbReference>
<dbReference type="InterPro" id="IPR000073">
    <property type="entry name" value="AB_hydrolase_1"/>
</dbReference>
<dbReference type="PANTHER" id="PTHR43798">
    <property type="entry name" value="MONOACYLGLYCEROL LIPASE"/>
    <property type="match status" value="1"/>
</dbReference>
<keyword evidence="2" id="KW-0378">Hydrolase</keyword>
<dbReference type="EMBL" id="WUMV01000010">
    <property type="protein sequence ID" value="MXN67265.1"/>
    <property type="molecule type" value="Genomic_DNA"/>
</dbReference>
<evidence type="ECO:0000313" key="2">
    <source>
        <dbReference type="EMBL" id="MXN67265.1"/>
    </source>
</evidence>
<dbReference type="GO" id="GO:0046464">
    <property type="term" value="P:acylglycerol catabolic process"/>
    <property type="evidence" value="ECO:0007669"/>
    <property type="project" value="TreeGrafter"/>
</dbReference>
<evidence type="ECO:0000259" key="1">
    <source>
        <dbReference type="Pfam" id="PF00561"/>
    </source>
</evidence>